<name>A0A1M6ITG5_9FIRM</name>
<evidence type="ECO:0008006" key="3">
    <source>
        <dbReference type="Google" id="ProtNLM"/>
    </source>
</evidence>
<dbReference type="RefSeq" id="WP_073049854.1">
    <property type="nucleotide sequence ID" value="NZ_FQZL01000018.1"/>
</dbReference>
<keyword evidence="2" id="KW-1185">Reference proteome</keyword>
<dbReference type="SUPFAM" id="SSF53927">
    <property type="entry name" value="Cytidine deaminase-like"/>
    <property type="match status" value="1"/>
</dbReference>
<accession>A0A1M6ITG5</accession>
<dbReference type="Pfam" id="PF08973">
    <property type="entry name" value="TM1506"/>
    <property type="match status" value="1"/>
</dbReference>
<dbReference type="InterPro" id="IPR037081">
    <property type="entry name" value="Hyp_TM1506"/>
</dbReference>
<dbReference type="InterPro" id="IPR015067">
    <property type="entry name" value="DUF1893_TM1506-like"/>
</dbReference>
<reference evidence="1 2" key="1">
    <citation type="submission" date="2016-11" db="EMBL/GenBank/DDBJ databases">
        <authorList>
            <person name="Jaros S."/>
            <person name="Januszkiewicz K."/>
            <person name="Wedrychowicz H."/>
        </authorList>
    </citation>
    <scope>NUCLEOTIDE SEQUENCE [LARGE SCALE GENOMIC DNA]</scope>
    <source>
        <strain evidence="1 2">DSM 17477</strain>
    </source>
</reference>
<gene>
    <name evidence="1" type="ORF">SAMN02745751_02430</name>
</gene>
<proteinExistence type="predicted"/>
<dbReference type="STRING" id="1121476.SAMN02745751_02430"/>
<organism evidence="1 2">
    <name type="scientific">Dethiosulfatibacter aminovorans DSM 17477</name>
    <dbReference type="NCBI Taxonomy" id="1121476"/>
    <lineage>
        <taxon>Bacteria</taxon>
        <taxon>Bacillati</taxon>
        <taxon>Bacillota</taxon>
        <taxon>Tissierellia</taxon>
        <taxon>Dethiosulfatibacter</taxon>
    </lineage>
</organism>
<evidence type="ECO:0000313" key="1">
    <source>
        <dbReference type="EMBL" id="SHJ37770.1"/>
    </source>
</evidence>
<dbReference type="GO" id="GO:0003824">
    <property type="term" value="F:catalytic activity"/>
    <property type="evidence" value="ECO:0007669"/>
    <property type="project" value="InterPro"/>
</dbReference>
<dbReference type="Proteomes" id="UP000184052">
    <property type="component" value="Unassembled WGS sequence"/>
</dbReference>
<dbReference type="EMBL" id="FQZL01000018">
    <property type="protein sequence ID" value="SHJ37770.1"/>
    <property type="molecule type" value="Genomic_DNA"/>
</dbReference>
<sequence length="142" mass="15986">MNDLSLAREMLEKEGLTLAVVKDGECIFKSKERGIYPLYIAVRDIRREMCGASAADKVIGRGAAQLYEYANVKEVYSMLISEGTREIFEGSGIYFEAEKIVPKIMNREKTGMCPVETISYGSETIEEVLDKIEEFLNSINLL</sequence>
<protein>
    <recommendedName>
        <fullName evidence="3">DUF1893 domain-containing protein</fullName>
    </recommendedName>
</protein>
<dbReference type="AlphaFoldDB" id="A0A1M6ITG5"/>
<dbReference type="InterPro" id="IPR016193">
    <property type="entry name" value="Cytidine_deaminase-like"/>
</dbReference>
<dbReference type="Gene3D" id="3.40.140.30">
    <property type="entry name" value="Hypothetical protein TM1506"/>
    <property type="match status" value="1"/>
</dbReference>
<evidence type="ECO:0000313" key="2">
    <source>
        <dbReference type="Proteomes" id="UP000184052"/>
    </source>
</evidence>